<proteinExistence type="predicted"/>
<reference evidence="3" key="1">
    <citation type="submission" date="2021-03" db="EMBL/GenBank/DDBJ databases">
        <authorList>
            <person name="Bekaert M."/>
        </authorList>
    </citation>
    <scope>NUCLEOTIDE SEQUENCE</scope>
</reference>
<dbReference type="PANTHER" id="PTHR33845:SF1">
    <property type="entry name" value="C2H2-TYPE DOMAIN-CONTAINING PROTEIN"/>
    <property type="match status" value="1"/>
</dbReference>
<dbReference type="AlphaFoldDB" id="A0A8S3V137"/>
<organism evidence="3 4">
    <name type="scientific">Mytilus edulis</name>
    <name type="common">Blue mussel</name>
    <dbReference type="NCBI Taxonomy" id="6550"/>
    <lineage>
        <taxon>Eukaryota</taxon>
        <taxon>Metazoa</taxon>
        <taxon>Spiralia</taxon>
        <taxon>Lophotrochozoa</taxon>
        <taxon>Mollusca</taxon>
        <taxon>Bivalvia</taxon>
        <taxon>Autobranchia</taxon>
        <taxon>Pteriomorphia</taxon>
        <taxon>Mytilida</taxon>
        <taxon>Mytiloidea</taxon>
        <taxon>Mytilidae</taxon>
        <taxon>Mytilinae</taxon>
        <taxon>Mytilus</taxon>
    </lineage>
</organism>
<keyword evidence="1" id="KW-0863">Zinc-finger</keyword>
<feature type="domain" description="C2H2-type" evidence="2">
    <location>
        <begin position="319"/>
        <end position="352"/>
    </location>
</feature>
<dbReference type="Proteomes" id="UP000683360">
    <property type="component" value="Unassembled WGS sequence"/>
</dbReference>
<evidence type="ECO:0000256" key="1">
    <source>
        <dbReference type="PROSITE-ProRule" id="PRU00042"/>
    </source>
</evidence>
<dbReference type="PROSITE" id="PS50157">
    <property type="entry name" value="ZINC_FINGER_C2H2_2"/>
    <property type="match status" value="1"/>
</dbReference>
<evidence type="ECO:0000313" key="3">
    <source>
        <dbReference type="EMBL" id="CAG2248592.1"/>
    </source>
</evidence>
<dbReference type="GO" id="GO:0008270">
    <property type="term" value="F:zinc ion binding"/>
    <property type="evidence" value="ECO:0007669"/>
    <property type="project" value="UniProtKB-KW"/>
</dbReference>
<keyword evidence="1" id="KW-0862">Zinc</keyword>
<evidence type="ECO:0000259" key="2">
    <source>
        <dbReference type="PROSITE" id="PS50157"/>
    </source>
</evidence>
<dbReference type="OrthoDB" id="10066230at2759"/>
<dbReference type="PANTHER" id="PTHR33845">
    <property type="entry name" value="C2H2-TYPE DOMAIN-CONTAINING PROTEIN"/>
    <property type="match status" value="1"/>
</dbReference>
<comment type="caution">
    <text evidence="3">The sequence shown here is derived from an EMBL/GenBank/DDBJ whole genome shotgun (WGS) entry which is preliminary data.</text>
</comment>
<accession>A0A8S3V137</accession>
<keyword evidence="4" id="KW-1185">Reference proteome</keyword>
<keyword evidence="1" id="KW-0479">Metal-binding</keyword>
<sequence>MAQIADHCRSYALSDIDSNFRNDCKHEHTLCCTQCLLLESFMDDVLVKVNNKEWDHTDQVMFKVEKAVDDIKEWKGHILRSRNQEEARRHTLGIIEEKKDVMITIDWAMKFMPRKFREGQTDWFAKRGINCHISVSLMKGPSDTYQSITHVHVFSSTVAQDSSVTSSIISDVVQDLIQMNQGLSNVHLFSDNAGCYKSTTTIAALHKTLKGTIKTYNFCEAQDGKGPCDRRASHLKSIITRYVNKGNDVVTAEQMKKFRKINSMDRYLSGYECFPVENSSKLVGEILQCFSSDDVTEEEEEVEECEPPAKKAKSEGNIYSCPIEGCDRSFKNNSGLEQHIILGNCNYQLEKQSLMDRSKSEYSVKLDKLYPKTVNISCSTTSEIANTVKIGWALKMKKKKTIFNVEQKQFMQDQFDIGKHTGRKVDPFEAAKLMMVEVKNGERRFKKSEYLTGSQISGYFSRLSQKDRKICKEDITVSQNEDDKYNLKMSVIKKMESL</sequence>
<gene>
    <name evidence="3" type="ORF">MEDL_60435</name>
</gene>
<dbReference type="EMBL" id="CAJPWZ010002945">
    <property type="protein sequence ID" value="CAG2248592.1"/>
    <property type="molecule type" value="Genomic_DNA"/>
</dbReference>
<protein>
    <recommendedName>
        <fullName evidence="2">C2H2-type domain-containing protein</fullName>
    </recommendedName>
</protein>
<name>A0A8S3V137_MYTED</name>
<evidence type="ECO:0000313" key="4">
    <source>
        <dbReference type="Proteomes" id="UP000683360"/>
    </source>
</evidence>
<dbReference type="InterPro" id="IPR013087">
    <property type="entry name" value="Znf_C2H2_type"/>
</dbReference>